<keyword evidence="1" id="KW-0812">Transmembrane</keyword>
<keyword evidence="3" id="KW-1185">Reference proteome</keyword>
<protein>
    <recommendedName>
        <fullName evidence="4">DUF983 domain-containing protein</fullName>
    </recommendedName>
</protein>
<sequence>MVKVAKITSKSAIFSIFEQRLKEMKNKSLGAAMLKGCCPRCREGKLFPTSMLSYRKLSDVHSNCPVCNATLVPEPDFFYGAMYISYAFSVALVVNVLIILNYLFDDPDVWVYVATVLMANLLLLPAFLRYSKVLYLYGLGKLSYNPNWDQK</sequence>
<dbReference type="STRING" id="866536.Belba_3436"/>
<feature type="transmembrane region" description="Helical" evidence="1">
    <location>
        <begin position="109"/>
        <end position="128"/>
    </location>
</feature>
<dbReference type="HOGENOM" id="CLU_133146_0_0_10"/>
<keyword evidence="1" id="KW-1133">Transmembrane helix</keyword>
<dbReference type="eggNOG" id="COG5349">
    <property type="taxonomic scope" value="Bacteria"/>
</dbReference>
<dbReference type="EMBL" id="CP003281">
    <property type="protein sequence ID" value="AFL85938.1"/>
    <property type="molecule type" value="Genomic_DNA"/>
</dbReference>
<proteinExistence type="predicted"/>
<keyword evidence="1" id="KW-0472">Membrane</keyword>
<organism evidence="2 3">
    <name type="scientific">Belliella baltica (strain DSM 15883 / CIP 108006 / LMG 21964 / BA134)</name>
    <dbReference type="NCBI Taxonomy" id="866536"/>
    <lineage>
        <taxon>Bacteria</taxon>
        <taxon>Pseudomonadati</taxon>
        <taxon>Bacteroidota</taxon>
        <taxon>Cytophagia</taxon>
        <taxon>Cytophagales</taxon>
        <taxon>Cyclobacteriaceae</taxon>
        <taxon>Belliella</taxon>
    </lineage>
</organism>
<dbReference type="InterPro" id="IPR009325">
    <property type="entry name" value="DUF983"/>
</dbReference>
<feature type="transmembrane region" description="Helical" evidence="1">
    <location>
        <begin position="83"/>
        <end position="103"/>
    </location>
</feature>
<dbReference type="AlphaFoldDB" id="I3Z9M0"/>
<gene>
    <name evidence="2" type="ordered locus">Belba_3436</name>
</gene>
<dbReference type="Proteomes" id="UP000006050">
    <property type="component" value="Chromosome"/>
</dbReference>
<accession>I3Z9M0</accession>
<evidence type="ECO:0000256" key="1">
    <source>
        <dbReference type="SAM" id="Phobius"/>
    </source>
</evidence>
<evidence type="ECO:0000313" key="3">
    <source>
        <dbReference type="Proteomes" id="UP000006050"/>
    </source>
</evidence>
<dbReference type="PATRIC" id="fig|866536.3.peg.3557"/>
<dbReference type="KEGG" id="bbd:Belba_3436"/>
<evidence type="ECO:0000313" key="2">
    <source>
        <dbReference type="EMBL" id="AFL85938.1"/>
    </source>
</evidence>
<dbReference type="Pfam" id="PF06170">
    <property type="entry name" value="DUF983"/>
    <property type="match status" value="1"/>
</dbReference>
<reference evidence="3" key="1">
    <citation type="submission" date="2012-06" db="EMBL/GenBank/DDBJ databases">
        <title>The complete genome of Belliella baltica DSM 15883.</title>
        <authorList>
            <person name="Lucas S."/>
            <person name="Copeland A."/>
            <person name="Lapidus A."/>
            <person name="Goodwin L."/>
            <person name="Pitluck S."/>
            <person name="Peters L."/>
            <person name="Mikhailova N."/>
            <person name="Davenport K."/>
            <person name="Kyrpides N."/>
            <person name="Mavromatis K."/>
            <person name="Pagani I."/>
            <person name="Ivanova N."/>
            <person name="Ovchinnikova G."/>
            <person name="Zeytun A."/>
            <person name="Detter J.C."/>
            <person name="Han C."/>
            <person name="Land M."/>
            <person name="Hauser L."/>
            <person name="Markowitz V."/>
            <person name="Cheng J.-F."/>
            <person name="Hugenholtz P."/>
            <person name="Woyke T."/>
            <person name="Wu D."/>
            <person name="Tindall B."/>
            <person name="Pomrenke H."/>
            <person name="Brambilla E."/>
            <person name="Klenk H.-P."/>
            <person name="Eisen J.A."/>
        </authorList>
    </citation>
    <scope>NUCLEOTIDE SEQUENCE [LARGE SCALE GENOMIC DNA]</scope>
    <source>
        <strain evidence="3">DSM 15883 / CIP 108006 / LMG 21964 / BA134</strain>
    </source>
</reference>
<name>I3Z9M0_BELBD</name>
<evidence type="ECO:0008006" key="4">
    <source>
        <dbReference type="Google" id="ProtNLM"/>
    </source>
</evidence>